<feature type="domain" description="N-acetyltransferase" evidence="1">
    <location>
        <begin position="1"/>
        <end position="141"/>
    </location>
</feature>
<dbReference type="STRING" id="571933.SAMN05216362_103164"/>
<dbReference type="SUPFAM" id="SSF55729">
    <property type="entry name" value="Acyl-CoA N-acyltransferases (Nat)"/>
    <property type="match status" value="1"/>
</dbReference>
<dbReference type="InterPro" id="IPR016181">
    <property type="entry name" value="Acyl_CoA_acyltransferase"/>
</dbReference>
<keyword evidence="3" id="KW-1185">Reference proteome</keyword>
<evidence type="ECO:0000313" key="3">
    <source>
        <dbReference type="Proteomes" id="UP000199427"/>
    </source>
</evidence>
<sequence>MNVNQVQSKKQLEDAYQVRTKVFIEEQHVPPEIEVDEHEGDAVHFVGYLNDQPIAASRLRIIDDSGKLERICVLKDHRGQHYGVQMIEAMEQYLTQQNVSKSKLNAQTHAEDFYKKLGYHTISNEFMDAGIPHVTMVKELN</sequence>
<dbReference type="AlphaFoldDB" id="A0A1H9B8R0"/>
<protein>
    <submittedName>
        <fullName evidence="2">Predicted N-acyltransferase, GNAT family</fullName>
    </submittedName>
</protein>
<name>A0A1H9B8R0_9BACI</name>
<evidence type="ECO:0000313" key="2">
    <source>
        <dbReference type="EMBL" id="SEP85354.1"/>
    </source>
</evidence>
<keyword evidence="2" id="KW-0012">Acyltransferase</keyword>
<dbReference type="CDD" id="cd04301">
    <property type="entry name" value="NAT_SF"/>
    <property type="match status" value="1"/>
</dbReference>
<dbReference type="Proteomes" id="UP000199427">
    <property type="component" value="Unassembled WGS sequence"/>
</dbReference>
<proteinExistence type="predicted"/>
<dbReference type="InterPro" id="IPR000182">
    <property type="entry name" value="GNAT_dom"/>
</dbReference>
<dbReference type="RefSeq" id="WP_091772569.1">
    <property type="nucleotide sequence ID" value="NZ_CAESCL010000039.1"/>
</dbReference>
<dbReference type="InterPro" id="IPR039143">
    <property type="entry name" value="GNPNAT1-like"/>
</dbReference>
<dbReference type="OrthoDB" id="9796171at2"/>
<dbReference type="PANTHER" id="PTHR13355">
    <property type="entry name" value="GLUCOSAMINE 6-PHOSPHATE N-ACETYLTRANSFERASE"/>
    <property type="match status" value="1"/>
</dbReference>
<dbReference type="Pfam" id="PF13673">
    <property type="entry name" value="Acetyltransf_10"/>
    <property type="match status" value="1"/>
</dbReference>
<reference evidence="2 3" key="1">
    <citation type="submission" date="2016-10" db="EMBL/GenBank/DDBJ databases">
        <authorList>
            <person name="de Groot N.N."/>
        </authorList>
    </citation>
    <scope>NUCLEOTIDE SEQUENCE [LARGE SCALE GENOMIC DNA]</scope>
    <source>
        <strain evidence="2 3">DSM 21633</strain>
    </source>
</reference>
<gene>
    <name evidence="2" type="ORF">SAMN05216362_103164</name>
</gene>
<accession>A0A1H9B8R0</accession>
<dbReference type="GO" id="GO:0004343">
    <property type="term" value="F:glucosamine 6-phosphate N-acetyltransferase activity"/>
    <property type="evidence" value="ECO:0007669"/>
    <property type="project" value="TreeGrafter"/>
</dbReference>
<evidence type="ECO:0000259" key="1">
    <source>
        <dbReference type="PROSITE" id="PS51186"/>
    </source>
</evidence>
<organism evidence="2 3">
    <name type="scientific">Piscibacillus halophilus</name>
    <dbReference type="NCBI Taxonomy" id="571933"/>
    <lineage>
        <taxon>Bacteria</taxon>
        <taxon>Bacillati</taxon>
        <taxon>Bacillota</taxon>
        <taxon>Bacilli</taxon>
        <taxon>Bacillales</taxon>
        <taxon>Bacillaceae</taxon>
        <taxon>Piscibacillus</taxon>
    </lineage>
</organism>
<dbReference type="PANTHER" id="PTHR13355:SF11">
    <property type="entry name" value="GLUCOSAMINE 6-PHOSPHATE N-ACETYLTRANSFERASE"/>
    <property type="match status" value="1"/>
</dbReference>
<dbReference type="EMBL" id="FOES01000003">
    <property type="protein sequence ID" value="SEP85354.1"/>
    <property type="molecule type" value="Genomic_DNA"/>
</dbReference>
<keyword evidence="2" id="KW-0808">Transferase</keyword>
<dbReference type="Gene3D" id="3.40.630.30">
    <property type="match status" value="1"/>
</dbReference>
<dbReference type="PROSITE" id="PS51186">
    <property type="entry name" value="GNAT"/>
    <property type="match status" value="1"/>
</dbReference>